<dbReference type="GO" id="GO:0005737">
    <property type="term" value="C:cytoplasm"/>
    <property type="evidence" value="ECO:0007669"/>
    <property type="project" value="TreeGrafter"/>
</dbReference>
<dbReference type="PANTHER" id="PTHR45527:SF1">
    <property type="entry name" value="FATTY ACID SYNTHASE"/>
    <property type="match status" value="1"/>
</dbReference>
<dbReference type="AlphaFoldDB" id="A0A6A0B2V6"/>
<evidence type="ECO:0000256" key="1">
    <source>
        <dbReference type="ARBA" id="ARBA00022450"/>
    </source>
</evidence>
<dbReference type="InterPro" id="IPR020845">
    <property type="entry name" value="AMP-binding_CS"/>
</dbReference>
<dbReference type="SUPFAM" id="SSF47336">
    <property type="entry name" value="ACP-like"/>
    <property type="match status" value="1"/>
</dbReference>
<dbReference type="GO" id="GO:0044550">
    <property type="term" value="P:secondary metabolite biosynthetic process"/>
    <property type="evidence" value="ECO:0007669"/>
    <property type="project" value="TreeGrafter"/>
</dbReference>
<dbReference type="Pfam" id="PF00550">
    <property type="entry name" value="PP-binding"/>
    <property type="match status" value="1"/>
</dbReference>
<dbReference type="Gene3D" id="3.40.50.12780">
    <property type="entry name" value="N-terminal domain of ligase-like"/>
    <property type="match status" value="1"/>
</dbReference>
<dbReference type="CDD" id="cd05930">
    <property type="entry name" value="A_NRPS"/>
    <property type="match status" value="1"/>
</dbReference>
<feature type="region of interest" description="Disordered" evidence="3">
    <location>
        <begin position="127"/>
        <end position="148"/>
    </location>
</feature>
<dbReference type="Pfam" id="PF00501">
    <property type="entry name" value="AMP-binding"/>
    <property type="match status" value="1"/>
</dbReference>
<comment type="caution">
    <text evidence="5">The sequence shown here is derived from an EMBL/GenBank/DDBJ whole genome shotgun (WGS) entry which is preliminary data.</text>
</comment>
<dbReference type="InterPro" id="IPR042099">
    <property type="entry name" value="ANL_N_sf"/>
</dbReference>
<keyword evidence="2" id="KW-0597">Phosphoprotein</keyword>
<gene>
    <name evidence="5" type="ORF">SCWH03_56830</name>
</gene>
<dbReference type="SMART" id="SM00823">
    <property type="entry name" value="PKS_PP"/>
    <property type="match status" value="1"/>
</dbReference>
<dbReference type="InterPro" id="IPR036736">
    <property type="entry name" value="ACP-like_sf"/>
</dbReference>
<dbReference type="PROSITE" id="PS00455">
    <property type="entry name" value="AMP_BINDING"/>
    <property type="match status" value="1"/>
</dbReference>
<dbReference type="InterPro" id="IPR025110">
    <property type="entry name" value="AMP-bd_C"/>
</dbReference>
<dbReference type="InterPro" id="IPR010071">
    <property type="entry name" value="AA_adenyl_dom"/>
</dbReference>
<dbReference type="InterPro" id="IPR009081">
    <property type="entry name" value="PP-bd_ACP"/>
</dbReference>
<dbReference type="Gene3D" id="3.40.50.1820">
    <property type="entry name" value="alpha/beta hydrolase"/>
    <property type="match status" value="1"/>
</dbReference>
<dbReference type="InterPro" id="IPR045851">
    <property type="entry name" value="AMP-bd_C_sf"/>
</dbReference>
<dbReference type="Pfam" id="PF13193">
    <property type="entry name" value="AMP-binding_C"/>
    <property type="match status" value="1"/>
</dbReference>
<dbReference type="PANTHER" id="PTHR45527">
    <property type="entry name" value="NONRIBOSOMAL PEPTIDE SYNTHETASE"/>
    <property type="match status" value="1"/>
</dbReference>
<evidence type="ECO:0000313" key="6">
    <source>
        <dbReference type="Proteomes" id="UP000484988"/>
    </source>
</evidence>
<dbReference type="Gene3D" id="3.30.300.30">
    <property type="match status" value="1"/>
</dbReference>
<dbReference type="GO" id="GO:0017000">
    <property type="term" value="P:antibiotic biosynthetic process"/>
    <property type="evidence" value="ECO:0007669"/>
    <property type="project" value="UniProtKB-ARBA"/>
</dbReference>
<evidence type="ECO:0000256" key="2">
    <source>
        <dbReference type="ARBA" id="ARBA00022553"/>
    </source>
</evidence>
<accession>A0A6A0B2V6</accession>
<proteinExistence type="predicted"/>
<sequence length="622" mass="66198">MTFEAIHDLVGRTIGRSPDQVAVETPQGCLSYAELDARAAHVADALKAAGAGAGAFVPVLVQDRRDLVAAVLGILRIGGVFVPLDLAAPPARLRATLLEVAPEWAVVGSPADPAALQALSEAAPAAHTVTSGPAASPGGRREHHRSGADDPAYVFFTSGTTGRPKGIVGRLGSIAPYIRWETGLLGVEPGWRVSQLASPSFDAVLRDLFVPLTTGGTIVAPHPETLLDPAALARWTDEERIDLVHTVPSLFRGLVSAAIAGDRTLGSLRWVALSGERLATSDAELLFGRYGDRIRLLNLYGPSETTMTKTFHVVTRQDLDRPSIPVGRPIPDAEVLLLDEHGRPAEPGTVGEIHLRTPHRSLGYHGHPQETARAFVPHPVTGDRTDLVYRTGDYGRLLDDGALEFLGRKDHQVKIGGVRVELEGVECVLRDHPAVADAAVVADEEAGAAHLRAYLELRDAPAGAAPEELNRELDRELRGHLRERLPDSAVPAVLVPLAELPRTLSGKIDRRALPVPSPRAADRIAGEPPRTTTERTVSALWLRTLPVSGAGRDDDFFASGGTSLLVVSLLALVNRTFGVTVPLRDFLLSPTVAGLAAAVEKELPTADAPLDDLFAVEGPDLR</sequence>
<dbReference type="RefSeq" id="WP_173267400.1">
    <property type="nucleotide sequence ID" value="NZ_BLLG01000029.1"/>
</dbReference>
<evidence type="ECO:0000256" key="3">
    <source>
        <dbReference type="SAM" id="MobiDB-lite"/>
    </source>
</evidence>
<dbReference type="GO" id="GO:0031177">
    <property type="term" value="F:phosphopantetheine binding"/>
    <property type="evidence" value="ECO:0007669"/>
    <property type="project" value="InterPro"/>
</dbReference>
<dbReference type="GO" id="GO:0043041">
    <property type="term" value="P:amino acid activation for nonribosomal peptide biosynthetic process"/>
    <property type="evidence" value="ECO:0007669"/>
    <property type="project" value="TreeGrafter"/>
</dbReference>
<reference evidence="5 6" key="1">
    <citation type="submission" date="2020-02" db="EMBL/GenBank/DDBJ databases">
        <title>Whole Genome Shotgun Sequence of Streptomyces sp. strain CWH03.</title>
        <authorList>
            <person name="Dohra H."/>
            <person name="Kodani S."/>
            <person name="Yamamura H."/>
        </authorList>
    </citation>
    <scope>NUCLEOTIDE SEQUENCE [LARGE SCALE GENOMIC DNA]</scope>
    <source>
        <strain evidence="5 6">CWH03</strain>
    </source>
</reference>
<evidence type="ECO:0000313" key="5">
    <source>
        <dbReference type="EMBL" id="GFH39416.1"/>
    </source>
</evidence>
<dbReference type="Proteomes" id="UP000484988">
    <property type="component" value="Unassembled WGS sequence"/>
</dbReference>
<dbReference type="SUPFAM" id="SSF56801">
    <property type="entry name" value="Acetyl-CoA synthetase-like"/>
    <property type="match status" value="1"/>
</dbReference>
<dbReference type="EMBL" id="BLLG01000029">
    <property type="protein sequence ID" value="GFH39416.1"/>
    <property type="molecule type" value="Genomic_DNA"/>
</dbReference>
<name>A0A6A0B2V6_9ACTN</name>
<feature type="domain" description="Carrier" evidence="4">
    <location>
        <begin position="528"/>
        <end position="603"/>
    </location>
</feature>
<protein>
    <submittedName>
        <fullName evidence="5">Amino acid adenylation domain-containing protein</fullName>
    </submittedName>
</protein>
<dbReference type="InterPro" id="IPR020806">
    <property type="entry name" value="PKS_PP-bd"/>
</dbReference>
<keyword evidence="6" id="KW-1185">Reference proteome</keyword>
<dbReference type="InterPro" id="IPR000873">
    <property type="entry name" value="AMP-dep_synth/lig_dom"/>
</dbReference>
<dbReference type="NCBIfam" id="TIGR01733">
    <property type="entry name" value="AA-adenyl-dom"/>
    <property type="match status" value="1"/>
</dbReference>
<dbReference type="PROSITE" id="PS50075">
    <property type="entry name" value="CARRIER"/>
    <property type="match status" value="1"/>
</dbReference>
<dbReference type="InterPro" id="IPR029058">
    <property type="entry name" value="AB_hydrolase_fold"/>
</dbReference>
<keyword evidence="1" id="KW-0596">Phosphopantetheine</keyword>
<evidence type="ECO:0000259" key="4">
    <source>
        <dbReference type="PROSITE" id="PS50075"/>
    </source>
</evidence>
<organism evidence="5 6">
    <name type="scientific">Streptomyces pacificus</name>
    <dbReference type="NCBI Taxonomy" id="2705029"/>
    <lineage>
        <taxon>Bacteria</taxon>
        <taxon>Bacillati</taxon>
        <taxon>Actinomycetota</taxon>
        <taxon>Actinomycetes</taxon>
        <taxon>Kitasatosporales</taxon>
        <taxon>Streptomycetaceae</taxon>
        <taxon>Streptomyces</taxon>
    </lineage>
</organism>